<dbReference type="Pfam" id="PF10708">
    <property type="entry name" value="DUF2510"/>
    <property type="match status" value="1"/>
</dbReference>
<name>A0AAU8JSG3_9ACTN</name>
<feature type="compositionally biased region" description="Low complexity" evidence="1">
    <location>
        <begin position="44"/>
        <end position="53"/>
    </location>
</feature>
<keyword evidence="2" id="KW-0812">Transmembrane</keyword>
<reference evidence="4" key="1">
    <citation type="submission" date="2024-06" db="EMBL/GenBank/DDBJ databases">
        <title>The genome sequences of Kitasatospora sp. strain HUAS MG31.</title>
        <authorList>
            <person name="Mo P."/>
        </authorList>
    </citation>
    <scope>NUCLEOTIDE SEQUENCE</scope>
    <source>
        <strain evidence="4">HUAS MG31</strain>
    </source>
</reference>
<dbReference type="EMBL" id="CP159872">
    <property type="protein sequence ID" value="XCM79285.1"/>
    <property type="molecule type" value="Genomic_DNA"/>
</dbReference>
<proteinExistence type="predicted"/>
<dbReference type="KEGG" id="kcm:ABWK59_10280"/>
<evidence type="ECO:0000256" key="1">
    <source>
        <dbReference type="SAM" id="MobiDB-lite"/>
    </source>
</evidence>
<feature type="region of interest" description="Disordered" evidence="1">
    <location>
        <begin position="121"/>
        <end position="171"/>
    </location>
</feature>
<feature type="transmembrane region" description="Helical" evidence="2">
    <location>
        <begin position="94"/>
        <end position="117"/>
    </location>
</feature>
<organism evidence="4">
    <name type="scientific">Kitasatospora camelliae</name>
    <dbReference type="NCBI Taxonomy" id="3156397"/>
    <lineage>
        <taxon>Bacteria</taxon>
        <taxon>Bacillati</taxon>
        <taxon>Actinomycetota</taxon>
        <taxon>Actinomycetes</taxon>
        <taxon>Kitasatosporales</taxon>
        <taxon>Streptomycetaceae</taxon>
        <taxon>Kitasatospora</taxon>
    </lineage>
</organism>
<gene>
    <name evidence="4" type="ORF">ABWK59_10280</name>
</gene>
<dbReference type="InterPro" id="IPR018929">
    <property type="entry name" value="DUF2510"/>
</dbReference>
<dbReference type="RefSeq" id="WP_354639812.1">
    <property type="nucleotide sequence ID" value="NZ_CP159872.1"/>
</dbReference>
<feature type="region of interest" description="Disordered" evidence="1">
    <location>
        <begin position="31"/>
        <end position="84"/>
    </location>
</feature>
<keyword evidence="2" id="KW-0472">Membrane</keyword>
<feature type="compositionally biased region" description="Pro residues" evidence="1">
    <location>
        <begin position="54"/>
        <end position="75"/>
    </location>
</feature>
<sequence>MSNATPPGWYPVPGTADERWWDGAQWTAEVRPASDVPAQRIADAPTQGWAAATPPQPQPQHPQPPQPDYAPPGPYAPYQGPYAPGPSAGNRNGLAIGISAGVALVLVAAVIGGVLLARGKKDPVGPVIADPTWTTSAPVRSPSPTPSPRTSSSATVRPVENTTPDMVHGWRVPVPAGWQTRTSSTGSSAFLTSGSYECGMSAPCVRAQFSIEALNVPGTDAKSVAEAATAVYAPQVFGDLADHRELTSGPVAVSGAIGYAVRWYVTPKEGAKGYVTVVAVPAGAGTFTLLHGGADDDPQAPRPAVVDQIVAGIRPSSGSTT</sequence>
<evidence type="ECO:0000256" key="2">
    <source>
        <dbReference type="SAM" id="Phobius"/>
    </source>
</evidence>
<feature type="domain" description="DUF2510" evidence="3">
    <location>
        <begin position="7"/>
        <end position="38"/>
    </location>
</feature>
<protein>
    <submittedName>
        <fullName evidence="4">DUF2510 domain-containing protein</fullName>
    </submittedName>
</protein>
<feature type="compositionally biased region" description="Low complexity" evidence="1">
    <location>
        <begin position="148"/>
        <end position="158"/>
    </location>
</feature>
<accession>A0AAU8JSG3</accession>
<evidence type="ECO:0000313" key="4">
    <source>
        <dbReference type="EMBL" id="XCM79285.1"/>
    </source>
</evidence>
<evidence type="ECO:0000259" key="3">
    <source>
        <dbReference type="Pfam" id="PF10708"/>
    </source>
</evidence>
<keyword evidence="2" id="KW-1133">Transmembrane helix</keyword>
<dbReference type="AlphaFoldDB" id="A0AAU8JSG3"/>